<proteinExistence type="predicted"/>
<comment type="caution">
    <text evidence="1">The sequence shown here is derived from an EMBL/GenBank/DDBJ whole genome shotgun (WGS) entry which is preliminary data.</text>
</comment>
<dbReference type="Pfam" id="PF14539">
    <property type="entry name" value="DUF4442"/>
    <property type="match status" value="1"/>
</dbReference>
<accession>A0A0W0TSS8</accession>
<dbReference type="AlphaFoldDB" id="A0A0W0TSS8"/>
<organism evidence="1 2">
    <name type="scientific">Legionella geestiana</name>
    <dbReference type="NCBI Taxonomy" id="45065"/>
    <lineage>
        <taxon>Bacteria</taxon>
        <taxon>Pseudomonadati</taxon>
        <taxon>Pseudomonadota</taxon>
        <taxon>Gammaproteobacteria</taxon>
        <taxon>Legionellales</taxon>
        <taxon>Legionellaceae</taxon>
        <taxon>Legionella</taxon>
    </lineage>
</organism>
<dbReference type="STRING" id="45065.Lgee_1492"/>
<dbReference type="SUPFAM" id="SSF54637">
    <property type="entry name" value="Thioesterase/thiol ester dehydrase-isomerase"/>
    <property type="match status" value="1"/>
</dbReference>
<gene>
    <name evidence="1" type="ORF">Lgee_1492</name>
</gene>
<dbReference type="InterPro" id="IPR027961">
    <property type="entry name" value="DUF4442"/>
</dbReference>
<dbReference type="Proteomes" id="UP000054785">
    <property type="component" value="Unassembled WGS sequence"/>
</dbReference>
<reference evidence="1 2" key="1">
    <citation type="submission" date="2015-11" db="EMBL/GenBank/DDBJ databases">
        <title>Genomic analysis of 38 Legionella species identifies large and diverse effector repertoires.</title>
        <authorList>
            <person name="Burstein D."/>
            <person name="Amaro F."/>
            <person name="Zusman T."/>
            <person name="Lifshitz Z."/>
            <person name="Cohen O."/>
            <person name="Gilbert J.A."/>
            <person name="Pupko T."/>
            <person name="Shuman H.A."/>
            <person name="Segal G."/>
        </authorList>
    </citation>
    <scope>NUCLEOTIDE SEQUENCE [LARGE SCALE GENOMIC DNA]</scope>
    <source>
        <strain evidence="1 2">ATCC 49504</strain>
    </source>
</reference>
<protein>
    <submittedName>
        <fullName evidence="1">Aromatic compounds catabolism</fullName>
    </submittedName>
</protein>
<sequence length="156" mass="17972">MKALTRFRFFLWVFGRFKVPVIGYLRPRLVEINDQRVVVCIPLRRRSKNHLNSLYFGAFAAGADIAGGLHGYWHAQNVPGKLSLAFKRFEAEFLRRAEADVYFVSECGETVREMISESVTLGERVNRPLSVTAFVNYPQNPEVVARFMVELSVRMR</sequence>
<evidence type="ECO:0000313" key="2">
    <source>
        <dbReference type="Proteomes" id="UP000054785"/>
    </source>
</evidence>
<keyword evidence="2" id="KW-1185">Reference proteome</keyword>
<dbReference type="PATRIC" id="fig|45065.4.peg.1617"/>
<evidence type="ECO:0000313" key="1">
    <source>
        <dbReference type="EMBL" id="KTC98803.1"/>
    </source>
</evidence>
<dbReference type="EMBL" id="LNYC01000056">
    <property type="protein sequence ID" value="KTC98803.1"/>
    <property type="molecule type" value="Genomic_DNA"/>
</dbReference>
<dbReference type="InterPro" id="IPR029069">
    <property type="entry name" value="HotDog_dom_sf"/>
</dbReference>
<name>A0A0W0TSS8_9GAMM</name>
<dbReference type="OrthoDB" id="9813017at2"/>
<dbReference type="RefSeq" id="WP_028386266.1">
    <property type="nucleotide sequence ID" value="NZ_CAAAHN010000013.1"/>
</dbReference>
<dbReference type="Gene3D" id="3.10.129.10">
    <property type="entry name" value="Hotdog Thioesterase"/>
    <property type="match status" value="1"/>
</dbReference>